<dbReference type="Pfam" id="PF01127">
    <property type="entry name" value="Sdh_cyt"/>
    <property type="match status" value="1"/>
</dbReference>
<feature type="transmembrane region" description="Helical" evidence="8">
    <location>
        <begin position="21"/>
        <end position="46"/>
    </location>
</feature>
<evidence type="ECO:0000256" key="1">
    <source>
        <dbReference type="ARBA" id="ARBA00004370"/>
    </source>
</evidence>
<comment type="caution">
    <text evidence="9">The sequence shown here is derived from an EMBL/GenBank/DDBJ whole genome shotgun (WGS) entry which is preliminary data.</text>
</comment>
<dbReference type="InterPro" id="IPR034804">
    <property type="entry name" value="SQR/QFR_C/D"/>
</dbReference>
<evidence type="ECO:0008006" key="11">
    <source>
        <dbReference type="Google" id="ProtNLM"/>
    </source>
</evidence>
<dbReference type="PANTHER" id="PTHR41910">
    <property type="entry name" value="SUCCINATE DEHYDROGENASE 2 MEMBRANE SUBUNIT SDHC"/>
    <property type="match status" value="1"/>
</dbReference>
<dbReference type="SUPFAM" id="SSF81343">
    <property type="entry name" value="Fumarate reductase respiratory complex transmembrane subunits"/>
    <property type="match status" value="1"/>
</dbReference>
<dbReference type="Proteomes" id="UP000614469">
    <property type="component" value="Unassembled WGS sequence"/>
</dbReference>
<dbReference type="Gene3D" id="1.20.1300.10">
    <property type="entry name" value="Fumarate reductase/succinate dehydrogenase, transmembrane subunit"/>
    <property type="match status" value="1"/>
</dbReference>
<protein>
    <recommendedName>
        <fullName evidence="11">Succinate dehydrogenase, cytochrome b556 subunit</fullName>
    </recommendedName>
</protein>
<dbReference type="GO" id="GO:0046872">
    <property type="term" value="F:metal ion binding"/>
    <property type="evidence" value="ECO:0007669"/>
    <property type="project" value="UniProtKB-KW"/>
</dbReference>
<sequence>MALNRKVSLFTGLKYKGGGPMWAWIMHRLSGLAMVFFVGGHIIAGFLTQQFGSEVGIAINTIYENWIFQLALFFLVIFHAVNGLRVVILDLWPALLEYQREAIWLQWLTFIPIYGLVLVVVLKDALGG</sequence>
<feature type="transmembrane region" description="Helical" evidence="8">
    <location>
        <begin position="66"/>
        <end position="92"/>
    </location>
</feature>
<evidence type="ECO:0000313" key="10">
    <source>
        <dbReference type="Proteomes" id="UP000614469"/>
    </source>
</evidence>
<dbReference type="GO" id="GO:0016020">
    <property type="term" value="C:membrane"/>
    <property type="evidence" value="ECO:0007669"/>
    <property type="project" value="UniProtKB-SubCell"/>
</dbReference>
<evidence type="ECO:0000313" key="9">
    <source>
        <dbReference type="EMBL" id="MBC8335491.1"/>
    </source>
</evidence>
<keyword evidence="4" id="KW-0479">Metal-binding</keyword>
<dbReference type="EMBL" id="JACNJN010000112">
    <property type="protein sequence ID" value="MBC8335491.1"/>
    <property type="molecule type" value="Genomic_DNA"/>
</dbReference>
<evidence type="ECO:0000256" key="8">
    <source>
        <dbReference type="SAM" id="Phobius"/>
    </source>
</evidence>
<comment type="subcellular location">
    <subcellularLocation>
        <location evidence="1">Membrane</location>
    </subcellularLocation>
</comment>
<organism evidence="9 10">
    <name type="scientific">Candidatus Desulfolinea nitratireducens</name>
    <dbReference type="NCBI Taxonomy" id="2841698"/>
    <lineage>
        <taxon>Bacteria</taxon>
        <taxon>Bacillati</taxon>
        <taxon>Chloroflexota</taxon>
        <taxon>Anaerolineae</taxon>
        <taxon>Anaerolineales</taxon>
        <taxon>Anaerolineales incertae sedis</taxon>
        <taxon>Candidatus Desulfolinea</taxon>
    </lineage>
</organism>
<name>A0A8J6NLZ6_9CHLR</name>
<gene>
    <name evidence="9" type="ORF">H8E29_09515</name>
</gene>
<feature type="transmembrane region" description="Helical" evidence="8">
    <location>
        <begin position="104"/>
        <end position="122"/>
    </location>
</feature>
<evidence type="ECO:0000256" key="3">
    <source>
        <dbReference type="ARBA" id="ARBA00022692"/>
    </source>
</evidence>
<proteinExistence type="predicted"/>
<dbReference type="InterPro" id="IPR000701">
    <property type="entry name" value="SuccDH_FuR_B_TM-su"/>
</dbReference>
<keyword evidence="7 8" id="KW-0472">Membrane</keyword>
<keyword evidence="3 8" id="KW-0812">Transmembrane</keyword>
<evidence type="ECO:0000256" key="7">
    <source>
        <dbReference type="ARBA" id="ARBA00023136"/>
    </source>
</evidence>
<dbReference type="InterPro" id="IPR039023">
    <property type="entry name" value="SdhC_prok"/>
</dbReference>
<dbReference type="PANTHER" id="PTHR41910:SF1">
    <property type="entry name" value="SUCCINATE DEHYDROGENASE HYDROPHOBIC MEMBRANE ANCHOR SUBUNIT"/>
    <property type="match status" value="1"/>
</dbReference>
<keyword evidence="5 8" id="KW-1133">Transmembrane helix</keyword>
<evidence type="ECO:0000256" key="6">
    <source>
        <dbReference type="ARBA" id="ARBA00023004"/>
    </source>
</evidence>
<keyword evidence="6" id="KW-0408">Iron</keyword>
<evidence type="ECO:0000256" key="2">
    <source>
        <dbReference type="ARBA" id="ARBA00022617"/>
    </source>
</evidence>
<keyword evidence="2" id="KW-0349">Heme</keyword>
<dbReference type="AlphaFoldDB" id="A0A8J6NLZ6"/>
<evidence type="ECO:0000256" key="5">
    <source>
        <dbReference type="ARBA" id="ARBA00022989"/>
    </source>
</evidence>
<reference evidence="9 10" key="1">
    <citation type="submission" date="2020-08" db="EMBL/GenBank/DDBJ databases">
        <title>Bridging the membrane lipid divide: bacteria of the FCB group superphylum have the potential to synthesize archaeal ether lipids.</title>
        <authorList>
            <person name="Villanueva L."/>
            <person name="Von Meijenfeldt F.A.B."/>
            <person name="Westbye A.B."/>
            <person name="Yadav S."/>
            <person name="Hopmans E.C."/>
            <person name="Dutilh B.E."/>
            <person name="Sinninghe Damste J.S."/>
        </authorList>
    </citation>
    <scope>NUCLEOTIDE SEQUENCE [LARGE SCALE GENOMIC DNA]</scope>
    <source>
        <strain evidence="9">NIOZ-UU36</strain>
    </source>
</reference>
<evidence type="ECO:0000256" key="4">
    <source>
        <dbReference type="ARBA" id="ARBA00022723"/>
    </source>
</evidence>
<accession>A0A8J6NLZ6</accession>